<reference evidence="1 2" key="1">
    <citation type="submission" date="2023-03" db="EMBL/GenBank/DDBJ databases">
        <title>Genome insight into feeding habits of ladybird beetles.</title>
        <authorList>
            <person name="Li H.-S."/>
            <person name="Huang Y.-H."/>
            <person name="Pang H."/>
        </authorList>
    </citation>
    <scope>NUCLEOTIDE SEQUENCE [LARGE SCALE GENOMIC DNA]</scope>
    <source>
        <strain evidence="1">SYSU_2023b</strain>
        <tissue evidence="1">Whole body</tissue>
    </source>
</reference>
<keyword evidence="2" id="KW-1185">Reference proteome</keyword>
<accession>A0AAW1V170</accession>
<organism evidence="1 2">
    <name type="scientific">Henosepilachna vigintioctopunctata</name>
    <dbReference type="NCBI Taxonomy" id="420089"/>
    <lineage>
        <taxon>Eukaryota</taxon>
        <taxon>Metazoa</taxon>
        <taxon>Ecdysozoa</taxon>
        <taxon>Arthropoda</taxon>
        <taxon>Hexapoda</taxon>
        <taxon>Insecta</taxon>
        <taxon>Pterygota</taxon>
        <taxon>Neoptera</taxon>
        <taxon>Endopterygota</taxon>
        <taxon>Coleoptera</taxon>
        <taxon>Polyphaga</taxon>
        <taxon>Cucujiformia</taxon>
        <taxon>Coccinelloidea</taxon>
        <taxon>Coccinellidae</taxon>
        <taxon>Epilachninae</taxon>
        <taxon>Epilachnini</taxon>
        <taxon>Henosepilachna</taxon>
    </lineage>
</organism>
<evidence type="ECO:0000313" key="1">
    <source>
        <dbReference type="EMBL" id="KAK9886492.1"/>
    </source>
</evidence>
<proteinExistence type="predicted"/>
<evidence type="ECO:0000313" key="2">
    <source>
        <dbReference type="Proteomes" id="UP001431783"/>
    </source>
</evidence>
<comment type="caution">
    <text evidence="1">The sequence shown here is derived from an EMBL/GenBank/DDBJ whole genome shotgun (WGS) entry which is preliminary data.</text>
</comment>
<sequence length="61" mass="6957">SPILIKLNGTFQNDYFSSPMLIFKTLGVHARETTEVDSVQDIMLNHVENIFGSKKLLSMMR</sequence>
<name>A0AAW1V170_9CUCU</name>
<feature type="non-terminal residue" evidence="1">
    <location>
        <position position="1"/>
    </location>
</feature>
<gene>
    <name evidence="1" type="ORF">WA026_016773</name>
</gene>
<dbReference type="Proteomes" id="UP001431783">
    <property type="component" value="Unassembled WGS sequence"/>
</dbReference>
<dbReference type="EMBL" id="JARQZJ010000100">
    <property type="protein sequence ID" value="KAK9886492.1"/>
    <property type="molecule type" value="Genomic_DNA"/>
</dbReference>
<protein>
    <submittedName>
        <fullName evidence="1">Uncharacterized protein</fullName>
    </submittedName>
</protein>
<dbReference type="AlphaFoldDB" id="A0AAW1V170"/>